<accession>A0A1J5GAT8</accession>
<evidence type="ECO:0008006" key="4">
    <source>
        <dbReference type="Google" id="ProtNLM"/>
    </source>
</evidence>
<dbReference type="NCBIfam" id="TIGR02532">
    <property type="entry name" value="IV_pilin_GFxxxE"/>
    <property type="match status" value="1"/>
</dbReference>
<dbReference type="AlphaFoldDB" id="A0A1J5GAT8"/>
<keyword evidence="1" id="KW-0472">Membrane</keyword>
<evidence type="ECO:0000313" key="2">
    <source>
        <dbReference type="EMBL" id="OIP65022.1"/>
    </source>
</evidence>
<dbReference type="Pfam" id="PF07963">
    <property type="entry name" value="N_methyl"/>
    <property type="match status" value="1"/>
</dbReference>
<sequence length="186" mass="21162">MEYKISEKRIWKREWRIKSPHSPFPVSHSDQRGFGLIEVVIGSAVLSVAVFGISGFFHTVLKTSRITESAVQGDYLLEEGIEVAKIFRDMSYTSNIKNMSTTTTYYFFWSDTNWATTTTKTIVDGKYERSLTFEDVKRDSLTKDISATGVYDPDVKLVAVSVAWWTPVVGTTTRSIQTYIVNLFNN</sequence>
<dbReference type="Proteomes" id="UP000182059">
    <property type="component" value="Unassembled WGS sequence"/>
</dbReference>
<keyword evidence="1" id="KW-1133">Transmembrane helix</keyword>
<dbReference type="EMBL" id="MNYX01000058">
    <property type="protein sequence ID" value="OIP65022.1"/>
    <property type="molecule type" value="Genomic_DNA"/>
</dbReference>
<proteinExistence type="predicted"/>
<evidence type="ECO:0000313" key="3">
    <source>
        <dbReference type="Proteomes" id="UP000182059"/>
    </source>
</evidence>
<keyword evidence="1" id="KW-0812">Transmembrane</keyword>
<evidence type="ECO:0000256" key="1">
    <source>
        <dbReference type="SAM" id="Phobius"/>
    </source>
</evidence>
<organism evidence="2 3">
    <name type="scientific">Candidatus Nomurabacteria bacterium CG2_30_43_9</name>
    <dbReference type="NCBI Taxonomy" id="1805283"/>
    <lineage>
        <taxon>Bacteria</taxon>
        <taxon>Candidatus Nomuraibacteriota</taxon>
    </lineage>
</organism>
<feature type="transmembrane region" description="Helical" evidence="1">
    <location>
        <begin position="34"/>
        <end position="57"/>
    </location>
</feature>
<reference evidence="2 3" key="1">
    <citation type="journal article" date="2016" name="Environ. Microbiol.">
        <title>Genomic resolution of a cold subsurface aquifer community provides metabolic insights for novel microbes adapted to high CO concentrations.</title>
        <authorList>
            <person name="Probst A.J."/>
            <person name="Castelle C.J."/>
            <person name="Singh A."/>
            <person name="Brown C.T."/>
            <person name="Anantharaman K."/>
            <person name="Sharon I."/>
            <person name="Hug L.A."/>
            <person name="Burstein D."/>
            <person name="Emerson J.B."/>
            <person name="Thomas B.C."/>
            <person name="Banfield J.F."/>
        </authorList>
    </citation>
    <scope>NUCLEOTIDE SEQUENCE [LARGE SCALE GENOMIC DNA]</scope>
    <source>
        <strain evidence="2">CG2_30_43_9</strain>
    </source>
</reference>
<comment type="caution">
    <text evidence="2">The sequence shown here is derived from an EMBL/GenBank/DDBJ whole genome shotgun (WGS) entry which is preliminary data.</text>
</comment>
<protein>
    <recommendedName>
        <fullName evidence="4">Prepilin-type N-terminal cleavage/methylation domain-containing protein</fullName>
    </recommendedName>
</protein>
<dbReference type="InterPro" id="IPR012902">
    <property type="entry name" value="N_methyl_site"/>
</dbReference>
<gene>
    <name evidence="2" type="ORF">AUK15_02605</name>
</gene>
<name>A0A1J5GAT8_9BACT</name>